<dbReference type="InterPro" id="IPR014743">
    <property type="entry name" value="Cl-channel_core"/>
</dbReference>
<keyword evidence="6 10" id="KW-0472">Membrane</keyword>
<feature type="transmembrane region" description="Helical" evidence="10">
    <location>
        <begin position="348"/>
        <end position="369"/>
    </location>
</feature>
<evidence type="ECO:0000256" key="8">
    <source>
        <dbReference type="ARBA" id="ARBA00023214"/>
    </source>
</evidence>
<sequence>MKKFGQSFIRLLFSRLEFLKNPKAAEFLLQSIPLWIASCVVGCIAVLYAQILHFGEEVFLLFYKNNKAWVFILAPVFFFLSFISVRYFAKYSNASGIPQVMAALVLPKKRARVIINELLSVRIIIVKIISSFFMSLGGGVVGREGPTIQIAASILHVTNRILPKSWPQISDKLMIITGGAAGLAAAFNTPLGGIVFAIEELTKNHLKYLRTTVFSSVIIAGFTAQTLLGPYLVFGFPQVDADGFHFFMILLLVTFLCGIFGAYFGKIAFAVNRFKKSLKPKQQFGLGFVLVMLFATIVFYTNKDSVGAGNLLLDRLLFESDKTVDWYTVPARLFNGIISFTNGGAGGIFAPALSFGGSIGALFGEFFILEPKQTNMLVMIGMVAFLTAFTRSPFTCAILVLEMTDRHSVIFYLLVAAWGSNLIATLIDPKSFYEKTSEVIVKELNPNNPQNNTNSI</sequence>
<evidence type="ECO:0000256" key="9">
    <source>
        <dbReference type="ARBA" id="ARBA00023303"/>
    </source>
</evidence>
<keyword evidence="4 10" id="KW-1133">Transmembrane helix</keyword>
<dbReference type="PANTHER" id="PTHR43427:SF6">
    <property type="entry name" value="CHLORIDE CHANNEL PROTEIN CLC-E"/>
    <property type="match status" value="1"/>
</dbReference>
<dbReference type="InterPro" id="IPR001807">
    <property type="entry name" value="ClC"/>
</dbReference>
<feature type="transmembrane region" description="Helical" evidence="10">
    <location>
        <begin position="68"/>
        <end position="89"/>
    </location>
</feature>
<evidence type="ECO:0000256" key="4">
    <source>
        <dbReference type="ARBA" id="ARBA00022989"/>
    </source>
</evidence>
<keyword evidence="2" id="KW-0813">Transport</keyword>
<feature type="transmembrane region" description="Helical" evidence="10">
    <location>
        <begin position="376"/>
        <end position="401"/>
    </location>
</feature>
<name>A0A1I4YHE2_9FLAO</name>
<dbReference type="Proteomes" id="UP000199149">
    <property type="component" value="Unassembled WGS sequence"/>
</dbReference>
<dbReference type="GO" id="GO:0005254">
    <property type="term" value="F:chloride channel activity"/>
    <property type="evidence" value="ECO:0007669"/>
    <property type="project" value="UniProtKB-KW"/>
</dbReference>
<keyword evidence="3 10" id="KW-0812">Transmembrane</keyword>
<evidence type="ECO:0000256" key="6">
    <source>
        <dbReference type="ARBA" id="ARBA00023136"/>
    </source>
</evidence>
<protein>
    <submittedName>
        <fullName evidence="11">H+/Cl-antiporter ClcA</fullName>
    </submittedName>
</protein>
<keyword evidence="9" id="KW-0407">Ion channel</keyword>
<dbReference type="PANTHER" id="PTHR43427">
    <property type="entry name" value="CHLORIDE CHANNEL PROTEIN CLC-E"/>
    <property type="match status" value="1"/>
</dbReference>
<feature type="transmembrane region" description="Helical" evidence="10">
    <location>
        <begin position="173"/>
        <end position="196"/>
    </location>
</feature>
<evidence type="ECO:0000256" key="1">
    <source>
        <dbReference type="ARBA" id="ARBA00004141"/>
    </source>
</evidence>
<evidence type="ECO:0000313" key="11">
    <source>
        <dbReference type="EMBL" id="SFN37474.1"/>
    </source>
</evidence>
<feature type="transmembrane region" description="Helical" evidence="10">
    <location>
        <begin position="244"/>
        <end position="264"/>
    </location>
</feature>
<dbReference type="STRING" id="684065.SAMN05421738_11155"/>
<evidence type="ECO:0000313" key="12">
    <source>
        <dbReference type="Proteomes" id="UP000199149"/>
    </source>
</evidence>
<evidence type="ECO:0000256" key="10">
    <source>
        <dbReference type="SAM" id="Phobius"/>
    </source>
</evidence>
<feature type="transmembrane region" description="Helical" evidence="10">
    <location>
        <begin position="284"/>
        <end position="301"/>
    </location>
</feature>
<feature type="transmembrane region" description="Helical" evidence="10">
    <location>
        <begin position="118"/>
        <end position="136"/>
    </location>
</feature>
<comment type="subcellular location">
    <subcellularLocation>
        <location evidence="1">Membrane</location>
        <topology evidence="1">Multi-pass membrane protein</topology>
    </subcellularLocation>
</comment>
<evidence type="ECO:0000256" key="2">
    <source>
        <dbReference type="ARBA" id="ARBA00022448"/>
    </source>
</evidence>
<gene>
    <name evidence="11" type="ORF">SAMN05421738_11155</name>
</gene>
<dbReference type="Gene3D" id="1.10.3080.10">
    <property type="entry name" value="Clc chloride channel"/>
    <property type="match status" value="1"/>
</dbReference>
<dbReference type="SUPFAM" id="SSF81340">
    <property type="entry name" value="Clc chloride channel"/>
    <property type="match status" value="1"/>
</dbReference>
<evidence type="ECO:0000256" key="5">
    <source>
        <dbReference type="ARBA" id="ARBA00023065"/>
    </source>
</evidence>
<dbReference type="AlphaFoldDB" id="A0A1I4YHE2"/>
<dbReference type="InterPro" id="IPR050368">
    <property type="entry name" value="ClC-type_chloride_channel"/>
</dbReference>
<dbReference type="Pfam" id="PF00654">
    <property type="entry name" value="Voltage_CLC"/>
    <property type="match status" value="1"/>
</dbReference>
<reference evidence="12" key="1">
    <citation type="submission" date="2016-10" db="EMBL/GenBank/DDBJ databases">
        <authorList>
            <person name="Varghese N."/>
            <person name="Submissions S."/>
        </authorList>
    </citation>
    <scope>NUCLEOTIDE SEQUENCE [LARGE SCALE GENOMIC DNA]</scope>
    <source>
        <strain evidence="12">XJ109</strain>
    </source>
</reference>
<dbReference type="GO" id="GO:0034707">
    <property type="term" value="C:chloride channel complex"/>
    <property type="evidence" value="ECO:0007669"/>
    <property type="project" value="UniProtKB-KW"/>
</dbReference>
<feature type="transmembrane region" description="Helical" evidence="10">
    <location>
        <begin position="407"/>
        <end position="427"/>
    </location>
</feature>
<organism evidence="11 12">
    <name type="scientific">Algoriella xinjiangensis</name>
    <dbReference type="NCBI Taxonomy" id="684065"/>
    <lineage>
        <taxon>Bacteria</taxon>
        <taxon>Pseudomonadati</taxon>
        <taxon>Bacteroidota</taxon>
        <taxon>Flavobacteriia</taxon>
        <taxon>Flavobacteriales</taxon>
        <taxon>Weeksellaceae</taxon>
        <taxon>Algoriella</taxon>
    </lineage>
</organism>
<dbReference type="PRINTS" id="PR00762">
    <property type="entry name" value="CLCHANNEL"/>
</dbReference>
<keyword evidence="12" id="KW-1185">Reference proteome</keyword>
<accession>A0A1I4YHE2</accession>
<feature type="transmembrane region" description="Helical" evidence="10">
    <location>
        <begin position="27"/>
        <end position="48"/>
    </location>
</feature>
<proteinExistence type="predicted"/>
<evidence type="ECO:0000256" key="7">
    <source>
        <dbReference type="ARBA" id="ARBA00023173"/>
    </source>
</evidence>
<dbReference type="RefSeq" id="WP_092908779.1">
    <property type="nucleotide sequence ID" value="NZ_FOUZ01000011.1"/>
</dbReference>
<keyword evidence="5" id="KW-0406">Ion transport</keyword>
<dbReference type="CDD" id="cd01034">
    <property type="entry name" value="EriC_like"/>
    <property type="match status" value="1"/>
</dbReference>
<dbReference type="OrthoDB" id="9812438at2"/>
<keyword evidence="8" id="KW-0868">Chloride</keyword>
<dbReference type="EMBL" id="FOUZ01000011">
    <property type="protein sequence ID" value="SFN37474.1"/>
    <property type="molecule type" value="Genomic_DNA"/>
</dbReference>
<keyword evidence="7" id="KW-0869">Chloride channel</keyword>
<evidence type="ECO:0000256" key="3">
    <source>
        <dbReference type="ARBA" id="ARBA00022692"/>
    </source>
</evidence>
<feature type="transmembrane region" description="Helical" evidence="10">
    <location>
        <begin position="208"/>
        <end position="232"/>
    </location>
</feature>